<dbReference type="EMBL" id="CAJVQC010080509">
    <property type="protein sequence ID" value="CAG8818031.1"/>
    <property type="molecule type" value="Genomic_DNA"/>
</dbReference>
<proteinExistence type="predicted"/>
<evidence type="ECO:0000313" key="1">
    <source>
        <dbReference type="EMBL" id="CAG8818031.1"/>
    </source>
</evidence>
<reference evidence="1" key="1">
    <citation type="submission" date="2021-06" db="EMBL/GenBank/DDBJ databases">
        <authorList>
            <person name="Kallberg Y."/>
            <person name="Tangrot J."/>
            <person name="Rosling A."/>
        </authorList>
    </citation>
    <scope>NUCLEOTIDE SEQUENCE</scope>
    <source>
        <strain evidence="1">MA461A</strain>
    </source>
</reference>
<dbReference type="Proteomes" id="UP000789920">
    <property type="component" value="Unassembled WGS sequence"/>
</dbReference>
<organism evidence="1 2">
    <name type="scientific">Racocetra persica</name>
    <dbReference type="NCBI Taxonomy" id="160502"/>
    <lineage>
        <taxon>Eukaryota</taxon>
        <taxon>Fungi</taxon>
        <taxon>Fungi incertae sedis</taxon>
        <taxon>Mucoromycota</taxon>
        <taxon>Glomeromycotina</taxon>
        <taxon>Glomeromycetes</taxon>
        <taxon>Diversisporales</taxon>
        <taxon>Gigasporaceae</taxon>
        <taxon>Racocetra</taxon>
    </lineage>
</organism>
<feature type="non-terminal residue" evidence="1">
    <location>
        <position position="166"/>
    </location>
</feature>
<protein>
    <submittedName>
        <fullName evidence="1">26197_t:CDS:1</fullName>
    </submittedName>
</protein>
<feature type="non-terminal residue" evidence="1">
    <location>
        <position position="1"/>
    </location>
</feature>
<sequence>DLAKLIFKSLCWKDFGSFINNLFDNPKVLIFYKDKSTALIILYHYGSRRALVNISIVLTTQTFRDLTASQELVIQVTKQEEVYLIIKVEFKNIKFAKKDYTLPLETIDQFKFDLIYIIGSRLIEHFKHPRKQTFLFSYLESLFFKGFEGHIHYFNHRNENYDEFFQ</sequence>
<comment type="caution">
    <text evidence="1">The sequence shown here is derived from an EMBL/GenBank/DDBJ whole genome shotgun (WGS) entry which is preliminary data.</text>
</comment>
<accession>A0ACA9RZ45</accession>
<gene>
    <name evidence="1" type="ORF">RPERSI_LOCUS24825</name>
</gene>
<evidence type="ECO:0000313" key="2">
    <source>
        <dbReference type="Proteomes" id="UP000789920"/>
    </source>
</evidence>
<name>A0ACA9RZ45_9GLOM</name>
<keyword evidence="2" id="KW-1185">Reference proteome</keyword>